<keyword evidence="2" id="KW-1185">Reference proteome</keyword>
<evidence type="ECO:0000313" key="2">
    <source>
        <dbReference type="Proteomes" id="UP000326268"/>
    </source>
</evidence>
<protein>
    <submittedName>
        <fullName evidence="1">Uncharacterized protein</fullName>
    </submittedName>
</protein>
<organism evidence="1 2">
    <name type="scientific">Aspergillus caelatus</name>
    <dbReference type="NCBI Taxonomy" id="61420"/>
    <lineage>
        <taxon>Eukaryota</taxon>
        <taxon>Fungi</taxon>
        <taxon>Dikarya</taxon>
        <taxon>Ascomycota</taxon>
        <taxon>Pezizomycotina</taxon>
        <taxon>Eurotiomycetes</taxon>
        <taxon>Eurotiomycetidae</taxon>
        <taxon>Eurotiales</taxon>
        <taxon>Aspergillaceae</taxon>
        <taxon>Aspergillus</taxon>
        <taxon>Aspergillus subgen. Circumdati</taxon>
    </lineage>
</organism>
<evidence type="ECO:0000313" key="1">
    <source>
        <dbReference type="EMBL" id="KAE8368476.1"/>
    </source>
</evidence>
<accession>A0A5N7AH35</accession>
<name>A0A5N7AH35_9EURO</name>
<dbReference type="RefSeq" id="XP_031931557.1">
    <property type="nucleotide sequence ID" value="XM_032076613.1"/>
</dbReference>
<reference evidence="1 2" key="1">
    <citation type="submission" date="2019-04" db="EMBL/GenBank/DDBJ databases">
        <title>Friends and foes A comparative genomics studyof 23 Aspergillus species from section Flavi.</title>
        <authorList>
            <consortium name="DOE Joint Genome Institute"/>
            <person name="Kjaerbolling I."/>
            <person name="Vesth T."/>
            <person name="Frisvad J.C."/>
            <person name="Nybo J.L."/>
            <person name="Theobald S."/>
            <person name="Kildgaard S."/>
            <person name="Isbrandt T."/>
            <person name="Kuo A."/>
            <person name="Sato A."/>
            <person name="Lyhne E.K."/>
            <person name="Kogle M.E."/>
            <person name="Wiebenga A."/>
            <person name="Kun R.S."/>
            <person name="Lubbers R.J."/>
            <person name="Makela M.R."/>
            <person name="Barry K."/>
            <person name="Chovatia M."/>
            <person name="Clum A."/>
            <person name="Daum C."/>
            <person name="Haridas S."/>
            <person name="He G."/>
            <person name="LaButti K."/>
            <person name="Lipzen A."/>
            <person name="Mondo S."/>
            <person name="Riley R."/>
            <person name="Salamov A."/>
            <person name="Simmons B.A."/>
            <person name="Magnuson J.K."/>
            <person name="Henrissat B."/>
            <person name="Mortensen U.H."/>
            <person name="Larsen T.O."/>
            <person name="Devries R.P."/>
            <person name="Grigoriev I.V."/>
            <person name="Machida M."/>
            <person name="Baker S.E."/>
            <person name="Andersen M.R."/>
        </authorList>
    </citation>
    <scope>NUCLEOTIDE SEQUENCE [LARGE SCALE GENOMIC DNA]</scope>
    <source>
        <strain evidence="1 2">CBS 763.97</strain>
    </source>
</reference>
<dbReference type="AlphaFoldDB" id="A0A5N7AH35"/>
<sequence length="123" mass="13866">MSSPDQVDLKMYCYRLPYLRPSLFALVAFSVALSSTLQPSAPLLFPFACLDLSGCIARTPKHRSLCHRHRLHHNSCLIPDTRSTCIACTVPTMLAFIRECAFVTVIRTTTKRSFLSNQVRFTS</sequence>
<gene>
    <name evidence="1" type="ORF">BDV27DRAFT_42734</name>
</gene>
<dbReference type="EMBL" id="ML737584">
    <property type="protein sequence ID" value="KAE8368476.1"/>
    <property type="molecule type" value="Genomic_DNA"/>
</dbReference>
<dbReference type="Proteomes" id="UP000326268">
    <property type="component" value="Unassembled WGS sequence"/>
</dbReference>
<dbReference type="GeneID" id="43661059"/>
<proteinExistence type="predicted"/>